<keyword evidence="2" id="KW-1185">Reference proteome</keyword>
<accession>A0A1X2H265</accession>
<proteinExistence type="predicted"/>
<organism evidence="1 2">
    <name type="scientific">Syncephalastrum racemosum</name>
    <name type="common">Filamentous fungus</name>
    <dbReference type="NCBI Taxonomy" id="13706"/>
    <lineage>
        <taxon>Eukaryota</taxon>
        <taxon>Fungi</taxon>
        <taxon>Fungi incertae sedis</taxon>
        <taxon>Mucoromycota</taxon>
        <taxon>Mucoromycotina</taxon>
        <taxon>Mucoromycetes</taxon>
        <taxon>Mucorales</taxon>
        <taxon>Syncephalastraceae</taxon>
        <taxon>Syncephalastrum</taxon>
    </lineage>
</organism>
<gene>
    <name evidence="1" type="ORF">BCR43DRAFT_537066</name>
</gene>
<protein>
    <submittedName>
        <fullName evidence="1">Uncharacterized protein</fullName>
    </submittedName>
</protein>
<name>A0A1X2H265_SYNRA</name>
<dbReference type="EMBL" id="MCGN01000010">
    <property type="protein sequence ID" value="ORY91894.1"/>
    <property type="molecule type" value="Genomic_DNA"/>
</dbReference>
<dbReference type="InParanoid" id="A0A1X2H265"/>
<reference evidence="1 2" key="1">
    <citation type="submission" date="2016-07" db="EMBL/GenBank/DDBJ databases">
        <title>Pervasive Adenine N6-methylation of Active Genes in Fungi.</title>
        <authorList>
            <consortium name="DOE Joint Genome Institute"/>
            <person name="Mondo S.J."/>
            <person name="Dannebaum R.O."/>
            <person name="Kuo R.C."/>
            <person name="Labutti K."/>
            <person name="Haridas S."/>
            <person name="Kuo A."/>
            <person name="Salamov A."/>
            <person name="Ahrendt S.R."/>
            <person name="Lipzen A."/>
            <person name="Sullivan W."/>
            <person name="Andreopoulos W.B."/>
            <person name="Clum A."/>
            <person name="Lindquist E."/>
            <person name="Daum C."/>
            <person name="Ramamoorthy G.K."/>
            <person name="Gryganskyi A."/>
            <person name="Culley D."/>
            <person name="Magnuson J.K."/>
            <person name="James T.Y."/>
            <person name="O'Malley M.A."/>
            <person name="Stajich J.E."/>
            <person name="Spatafora J.W."/>
            <person name="Visel A."/>
            <person name="Grigoriev I.V."/>
        </authorList>
    </citation>
    <scope>NUCLEOTIDE SEQUENCE [LARGE SCALE GENOMIC DNA]</scope>
    <source>
        <strain evidence="1 2">NRRL 2496</strain>
    </source>
</reference>
<sequence length="186" mass="20808">MQVFYLVHYDTPDHLPAVLAGDIKISNGNIDVGSVAYCNLVGRVHRRYKDQSINSFEYGTDNGSKCRFLVDGDNSLRLALNMTSCDYHRKDMSSSKEYDGSLTTVSSKSFFVVPLVALKSNGLVVSHKSTAQKRPKQYTRRREFCPPLRLNQMTLSADFHMGTSAVGFSNHGISRIRSAEKNMTSE</sequence>
<evidence type="ECO:0000313" key="1">
    <source>
        <dbReference type="EMBL" id="ORY91894.1"/>
    </source>
</evidence>
<evidence type="ECO:0000313" key="2">
    <source>
        <dbReference type="Proteomes" id="UP000242180"/>
    </source>
</evidence>
<comment type="caution">
    <text evidence="1">The sequence shown here is derived from an EMBL/GenBank/DDBJ whole genome shotgun (WGS) entry which is preliminary data.</text>
</comment>
<dbReference type="AlphaFoldDB" id="A0A1X2H265"/>
<dbReference type="Proteomes" id="UP000242180">
    <property type="component" value="Unassembled WGS sequence"/>
</dbReference>